<organism evidence="1 2">
    <name type="scientific">Gryllotalpicola koreensis</name>
    <dbReference type="NCBI Taxonomy" id="993086"/>
    <lineage>
        <taxon>Bacteria</taxon>
        <taxon>Bacillati</taxon>
        <taxon>Actinomycetota</taxon>
        <taxon>Actinomycetes</taxon>
        <taxon>Micrococcales</taxon>
        <taxon>Microbacteriaceae</taxon>
        <taxon>Gryllotalpicola</taxon>
    </lineage>
</organism>
<dbReference type="NCBIfam" id="NF047353">
    <property type="entry name" value="tube_lmo2291"/>
    <property type="match status" value="1"/>
</dbReference>
<dbReference type="Proteomes" id="UP001501079">
    <property type="component" value="Unassembled WGS sequence"/>
</dbReference>
<gene>
    <name evidence="1" type="ORF">GCM10022287_21860</name>
</gene>
<evidence type="ECO:0000313" key="1">
    <source>
        <dbReference type="EMBL" id="GAA4175752.1"/>
    </source>
</evidence>
<keyword evidence="2" id="KW-1185">Reference proteome</keyword>
<evidence type="ECO:0000313" key="2">
    <source>
        <dbReference type="Proteomes" id="UP001501079"/>
    </source>
</evidence>
<dbReference type="RefSeq" id="WP_344754278.1">
    <property type="nucleotide sequence ID" value="NZ_BAABBW010000003.1"/>
</dbReference>
<sequence length="163" mass="17810">MPEIQVSALARKFAVEVTDDIDDLTSATWTAVNGVTDFQPQITANVQDASDYDTNGWASSETTMYSWTAQVTFFRKYATSPSVTYDAGQEMIRARVGKFAPDNRIGFRWYDRNGGPEANSGVAIVDWKRSNTAVTNLEQAQVTLTGTDVPLNIDIDNPAASAS</sequence>
<name>A0ABP8A1P1_9MICO</name>
<accession>A0ABP8A1P1</accession>
<dbReference type="EMBL" id="BAABBW010000003">
    <property type="protein sequence ID" value="GAA4175752.1"/>
    <property type="molecule type" value="Genomic_DNA"/>
</dbReference>
<evidence type="ECO:0008006" key="3">
    <source>
        <dbReference type="Google" id="ProtNLM"/>
    </source>
</evidence>
<protein>
    <recommendedName>
        <fullName evidence="3">Phage tail protein</fullName>
    </recommendedName>
</protein>
<reference evidence="2" key="1">
    <citation type="journal article" date="2019" name="Int. J. Syst. Evol. Microbiol.">
        <title>The Global Catalogue of Microorganisms (GCM) 10K type strain sequencing project: providing services to taxonomists for standard genome sequencing and annotation.</title>
        <authorList>
            <consortium name="The Broad Institute Genomics Platform"/>
            <consortium name="The Broad Institute Genome Sequencing Center for Infectious Disease"/>
            <person name="Wu L."/>
            <person name="Ma J."/>
        </authorList>
    </citation>
    <scope>NUCLEOTIDE SEQUENCE [LARGE SCALE GENOMIC DNA]</scope>
    <source>
        <strain evidence="2">JCM 17591</strain>
    </source>
</reference>
<comment type="caution">
    <text evidence="1">The sequence shown here is derived from an EMBL/GenBank/DDBJ whole genome shotgun (WGS) entry which is preliminary data.</text>
</comment>
<proteinExistence type="predicted"/>